<keyword evidence="2" id="KW-0812">Transmembrane</keyword>
<reference evidence="3" key="1">
    <citation type="submission" date="2022-08" db="EMBL/GenBank/DDBJ databases">
        <title>Genomic Encyclopedia of Type Strains, Phase V (KMG-V): Genome sequencing to study the core and pangenomes of soil and plant-associated prokaryotes.</title>
        <authorList>
            <person name="Whitman W."/>
        </authorList>
    </citation>
    <scope>NUCLEOTIDE SEQUENCE</scope>
    <source>
        <strain evidence="3">SP2016B</strain>
    </source>
</reference>
<feature type="compositionally biased region" description="Basic and acidic residues" evidence="1">
    <location>
        <begin position="113"/>
        <end position="122"/>
    </location>
</feature>
<gene>
    <name evidence="3" type="ORF">GGP82_002690</name>
</gene>
<name>A0A9X2U3E2_9BACT</name>
<feature type="transmembrane region" description="Helical" evidence="2">
    <location>
        <begin position="194"/>
        <end position="210"/>
    </location>
</feature>
<feature type="transmembrane region" description="Helical" evidence="2">
    <location>
        <begin position="162"/>
        <end position="182"/>
    </location>
</feature>
<feature type="transmembrane region" description="Helical" evidence="2">
    <location>
        <begin position="58"/>
        <end position="78"/>
    </location>
</feature>
<dbReference type="RefSeq" id="WP_251980512.1">
    <property type="nucleotide sequence ID" value="NZ_CALTSI010000041.1"/>
</dbReference>
<dbReference type="EMBL" id="JANTYZ010000009">
    <property type="protein sequence ID" value="MCS3866119.1"/>
    <property type="molecule type" value="Genomic_DNA"/>
</dbReference>
<accession>A0A9X2U3E2</accession>
<feature type="region of interest" description="Disordered" evidence="1">
    <location>
        <begin position="113"/>
        <end position="144"/>
    </location>
</feature>
<keyword evidence="2" id="KW-0472">Membrane</keyword>
<evidence type="ECO:0000313" key="4">
    <source>
        <dbReference type="Proteomes" id="UP001155034"/>
    </source>
</evidence>
<feature type="transmembrane region" description="Helical" evidence="2">
    <location>
        <begin position="217"/>
        <end position="236"/>
    </location>
</feature>
<feature type="transmembrane region" description="Helical" evidence="2">
    <location>
        <begin position="24"/>
        <end position="46"/>
    </location>
</feature>
<sequence length="239" mass="26411">MRHAADSRWTLPYNRICPVTQPEYIAAFLSIIAGLGVTDLAQSLCGLVHPRRTVNWHWLPLVWAATTFLLAIQVRWNSFSTLTDTTAEYFLPYLLTFSFLYLTCAFALPDPDGEPRAIRSDPSRPGTEDGGAQGRPSVLASTPEPPVQDLRAFYFSATHRQWYFGIFAAFLIAAQVGLQTANLPTGDGVDEFEVLINGLFAALVGVLILTDRWWVHAPISVFSVLLVGWTTVNSILGLV</sequence>
<evidence type="ECO:0000313" key="3">
    <source>
        <dbReference type="EMBL" id="MCS3866119.1"/>
    </source>
</evidence>
<evidence type="ECO:0000256" key="1">
    <source>
        <dbReference type="SAM" id="MobiDB-lite"/>
    </source>
</evidence>
<proteinExistence type="predicted"/>
<dbReference type="AlphaFoldDB" id="A0A9X2U3E2"/>
<protein>
    <submittedName>
        <fullName evidence="3">Uncharacterized protein</fullName>
    </submittedName>
</protein>
<dbReference type="Proteomes" id="UP001155034">
    <property type="component" value="Unassembled WGS sequence"/>
</dbReference>
<comment type="caution">
    <text evidence="3">The sequence shown here is derived from an EMBL/GenBank/DDBJ whole genome shotgun (WGS) entry which is preliminary data.</text>
</comment>
<organism evidence="3 4">
    <name type="scientific">Salinibacter ruber</name>
    <dbReference type="NCBI Taxonomy" id="146919"/>
    <lineage>
        <taxon>Bacteria</taxon>
        <taxon>Pseudomonadati</taxon>
        <taxon>Rhodothermota</taxon>
        <taxon>Rhodothermia</taxon>
        <taxon>Rhodothermales</taxon>
        <taxon>Salinibacteraceae</taxon>
        <taxon>Salinibacter</taxon>
    </lineage>
</organism>
<feature type="transmembrane region" description="Helical" evidence="2">
    <location>
        <begin position="90"/>
        <end position="109"/>
    </location>
</feature>
<evidence type="ECO:0000256" key="2">
    <source>
        <dbReference type="SAM" id="Phobius"/>
    </source>
</evidence>
<keyword evidence="2" id="KW-1133">Transmembrane helix</keyword>